<protein>
    <recommendedName>
        <fullName evidence="6">Ferredoxin</fullName>
    </recommendedName>
</protein>
<dbReference type="SUPFAM" id="SSF54862">
    <property type="entry name" value="4Fe-4S ferredoxins"/>
    <property type="match status" value="1"/>
</dbReference>
<keyword evidence="1 6" id="KW-0813">Transport</keyword>
<gene>
    <name evidence="8" type="ORF">COU83_01670</name>
</gene>
<dbReference type="GO" id="GO:0051536">
    <property type="term" value="F:iron-sulfur cluster binding"/>
    <property type="evidence" value="ECO:0007669"/>
    <property type="project" value="UniProtKB-KW"/>
</dbReference>
<dbReference type="InterPro" id="IPR017896">
    <property type="entry name" value="4Fe4S_Fe-S-bd"/>
</dbReference>
<dbReference type="PANTHER" id="PTHR36923">
    <property type="entry name" value="FERREDOXIN"/>
    <property type="match status" value="1"/>
</dbReference>
<name>A0A2M8KFX6_9BACT</name>
<comment type="function">
    <text evidence="6">Ferredoxins are iron-sulfur proteins that transfer electrons in a wide variety of metabolic reactions.</text>
</comment>
<reference evidence="9" key="1">
    <citation type="submission" date="2017-09" db="EMBL/GenBank/DDBJ databases">
        <title>Depth-based differentiation of microbial function through sediment-hosted aquifers and enrichment of novel symbionts in the deep terrestrial subsurface.</title>
        <authorList>
            <person name="Probst A.J."/>
            <person name="Ladd B."/>
            <person name="Jarett J.K."/>
            <person name="Geller-Mcgrath D.E."/>
            <person name="Sieber C.M.K."/>
            <person name="Emerson J.B."/>
            <person name="Anantharaman K."/>
            <person name="Thomas B.C."/>
            <person name="Malmstrom R."/>
            <person name="Stieglmeier M."/>
            <person name="Klingl A."/>
            <person name="Woyke T."/>
            <person name="Ryan C.M."/>
            <person name="Banfield J.F."/>
        </authorList>
    </citation>
    <scope>NUCLEOTIDE SEQUENCE [LARGE SCALE GENOMIC DNA]</scope>
</reference>
<dbReference type="InterPro" id="IPR051269">
    <property type="entry name" value="Fe-S_cluster_ET"/>
</dbReference>
<dbReference type="PRINTS" id="PR00352">
    <property type="entry name" value="3FE4SFRDOXIN"/>
</dbReference>
<keyword evidence="2 6" id="KW-0479">Metal-binding</keyword>
<accession>A0A2M8KFX6</accession>
<dbReference type="GO" id="GO:0005506">
    <property type="term" value="F:iron ion binding"/>
    <property type="evidence" value="ECO:0007669"/>
    <property type="project" value="UniProtKB-UniRule"/>
</dbReference>
<keyword evidence="4 6" id="KW-0408">Iron</keyword>
<dbReference type="GO" id="GO:0009055">
    <property type="term" value="F:electron transfer activity"/>
    <property type="evidence" value="ECO:0007669"/>
    <property type="project" value="UniProtKB-UniRule"/>
</dbReference>
<keyword evidence="3 6" id="KW-0249">Electron transport</keyword>
<evidence type="ECO:0000313" key="8">
    <source>
        <dbReference type="EMBL" id="PJE58836.1"/>
    </source>
</evidence>
<dbReference type="PANTHER" id="PTHR36923:SF3">
    <property type="entry name" value="FERREDOXIN"/>
    <property type="match status" value="1"/>
</dbReference>
<dbReference type="InterPro" id="IPR001080">
    <property type="entry name" value="3Fe4S_ferredoxin"/>
</dbReference>
<dbReference type="PROSITE" id="PS51379">
    <property type="entry name" value="4FE4S_FER_2"/>
    <property type="match status" value="1"/>
</dbReference>
<evidence type="ECO:0000256" key="1">
    <source>
        <dbReference type="ARBA" id="ARBA00022448"/>
    </source>
</evidence>
<dbReference type="Proteomes" id="UP000231347">
    <property type="component" value="Unassembled WGS sequence"/>
</dbReference>
<evidence type="ECO:0000313" key="9">
    <source>
        <dbReference type="Proteomes" id="UP000231347"/>
    </source>
</evidence>
<evidence type="ECO:0000256" key="3">
    <source>
        <dbReference type="ARBA" id="ARBA00022982"/>
    </source>
</evidence>
<organism evidence="8 9">
    <name type="scientific">Candidatus Portnoybacteria bacterium CG10_big_fil_rev_8_21_14_0_10_40_22</name>
    <dbReference type="NCBI Taxonomy" id="1974814"/>
    <lineage>
        <taxon>Bacteria</taxon>
        <taxon>Candidatus Portnoyibacteriota</taxon>
    </lineage>
</organism>
<evidence type="ECO:0000256" key="2">
    <source>
        <dbReference type="ARBA" id="ARBA00022723"/>
    </source>
</evidence>
<evidence type="ECO:0000256" key="6">
    <source>
        <dbReference type="RuleBase" id="RU368020"/>
    </source>
</evidence>
<feature type="domain" description="4Fe-4S ferredoxin-type" evidence="7">
    <location>
        <begin position="2"/>
        <end position="30"/>
    </location>
</feature>
<evidence type="ECO:0000256" key="4">
    <source>
        <dbReference type="ARBA" id="ARBA00023004"/>
    </source>
</evidence>
<dbReference type="AlphaFoldDB" id="A0A2M8KFX6"/>
<comment type="caution">
    <text evidence="8">The sequence shown here is derived from an EMBL/GenBank/DDBJ whole genome shotgun (WGS) entry which is preliminary data.</text>
</comment>
<dbReference type="EMBL" id="PFDY01000039">
    <property type="protein sequence ID" value="PJE58836.1"/>
    <property type="molecule type" value="Genomic_DNA"/>
</dbReference>
<dbReference type="Pfam" id="PF13459">
    <property type="entry name" value="Fer4_15"/>
    <property type="match status" value="1"/>
</dbReference>
<evidence type="ECO:0000256" key="5">
    <source>
        <dbReference type="ARBA" id="ARBA00023014"/>
    </source>
</evidence>
<proteinExistence type="predicted"/>
<dbReference type="Gene3D" id="3.30.70.20">
    <property type="match status" value="1"/>
</dbReference>
<sequence length="78" mass="8326">MFKILHHRSKCIACGACAVICQDFFEMSGEDGLSDLNGAKYNQGKTEGELEVKAIGCCQEAANACPAQAIEIVKSKNS</sequence>
<evidence type="ECO:0000259" key="7">
    <source>
        <dbReference type="PROSITE" id="PS51379"/>
    </source>
</evidence>
<keyword evidence="5 6" id="KW-0411">Iron-sulfur</keyword>